<dbReference type="EMBL" id="QREG01000002">
    <property type="protein sequence ID" value="REE02113.1"/>
    <property type="molecule type" value="Genomic_DNA"/>
</dbReference>
<comment type="caution">
    <text evidence="1">The sequence shown here is derived from an EMBL/GenBank/DDBJ whole genome shotgun (WGS) entry which is preliminary data.</text>
</comment>
<evidence type="ECO:0000313" key="2">
    <source>
        <dbReference type="Proteomes" id="UP000256779"/>
    </source>
</evidence>
<protein>
    <submittedName>
        <fullName evidence="1">Uncharacterized protein DUF3108</fullName>
    </submittedName>
</protein>
<dbReference type="Pfam" id="PF11306">
    <property type="entry name" value="DUF3108"/>
    <property type="match status" value="1"/>
</dbReference>
<dbReference type="InterPro" id="IPR021457">
    <property type="entry name" value="DUF3108"/>
</dbReference>
<dbReference type="OrthoDB" id="9808473at2"/>
<evidence type="ECO:0000313" key="1">
    <source>
        <dbReference type="EMBL" id="REE02113.1"/>
    </source>
</evidence>
<proteinExistence type="predicted"/>
<dbReference type="AlphaFoldDB" id="A0A3D9LA34"/>
<name>A0A3D9LA34_MARFU</name>
<sequence length="269" mass="30847">MMKILNLAFFLTVLSTKVVFGQQYVNQDFALGEEIRFKISYGWFALGEASMSLGDSLVEVDGQHYYQNTIQAGTVGLFSWLAGIENSYSGLVNVDNYKTIKSEKHINDRKGKEDQWNVFDYKRMDTDVKVVKQRDGDSKLKSFTVGLTADTYDLHGTYMYLRSKLWSGFEPGDSLLLKTYWVDKLYDFGMEYGGVDKIKFDGKKVITHKFYGLFPVSGTFPKEKAVEVWILERDGMGIPVRIEAEMKIGKVRCELKEYKVRGQRLISSK</sequence>
<dbReference type="RefSeq" id="WP_115866648.1">
    <property type="nucleotide sequence ID" value="NZ_QREG01000002.1"/>
</dbReference>
<accession>A0A3D9LA34</accession>
<gene>
    <name evidence="1" type="ORF">C7460_102135</name>
</gene>
<organism evidence="1 2">
    <name type="scientific">Marinoscillum furvescens DSM 4134</name>
    <dbReference type="NCBI Taxonomy" id="1122208"/>
    <lineage>
        <taxon>Bacteria</taxon>
        <taxon>Pseudomonadati</taxon>
        <taxon>Bacteroidota</taxon>
        <taxon>Cytophagia</taxon>
        <taxon>Cytophagales</taxon>
        <taxon>Reichenbachiellaceae</taxon>
        <taxon>Marinoscillum</taxon>
    </lineage>
</organism>
<keyword evidence="2" id="KW-1185">Reference proteome</keyword>
<reference evidence="1 2" key="1">
    <citation type="submission" date="2018-07" db="EMBL/GenBank/DDBJ databases">
        <title>Genomic Encyclopedia of Type Strains, Phase IV (KMG-IV): sequencing the most valuable type-strain genomes for metagenomic binning, comparative biology and taxonomic classification.</title>
        <authorList>
            <person name="Goeker M."/>
        </authorList>
    </citation>
    <scope>NUCLEOTIDE SEQUENCE [LARGE SCALE GENOMIC DNA]</scope>
    <source>
        <strain evidence="1 2">DSM 4134</strain>
    </source>
</reference>
<dbReference type="Proteomes" id="UP000256779">
    <property type="component" value="Unassembled WGS sequence"/>
</dbReference>